<name>A0A9P8FI82_AURME</name>
<keyword evidence="9" id="KW-1185">Reference proteome</keyword>
<evidence type="ECO:0000256" key="2">
    <source>
        <dbReference type="ARBA" id="ARBA00023002"/>
    </source>
</evidence>
<protein>
    <recommendedName>
        <fullName evidence="4">Oxidase FUB9</fullName>
    </recommendedName>
    <alternativeName>
        <fullName evidence="5">Fusaric acid biosynthesis protein 9</fullName>
    </alternativeName>
</protein>
<evidence type="ECO:0000256" key="5">
    <source>
        <dbReference type="ARBA" id="ARBA00083297"/>
    </source>
</evidence>
<proteinExistence type="inferred from homology"/>
<dbReference type="InterPro" id="IPR008259">
    <property type="entry name" value="FMN_hydac_DH_AS"/>
</dbReference>
<feature type="region of interest" description="Disordered" evidence="6">
    <location>
        <begin position="134"/>
        <end position="158"/>
    </location>
</feature>
<evidence type="ECO:0000259" key="7">
    <source>
        <dbReference type="PROSITE" id="PS51349"/>
    </source>
</evidence>
<reference evidence="8" key="2">
    <citation type="submission" date="2021-08" db="EMBL/GenBank/DDBJ databases">
        <authorList>
            <person name="Gostincar C."/>
            <person name="Sun X."/>
            <person name="Song Z."/>
            <person name="Gunde-Cimerman N."/>
        </authorList>
    </citation>
    <scope>NUCLEOTIDE SEQUENCE</scope>
    <source>
        <strain evidence="8">EXF-9298</strain>
    </source>
</reference>
<evidence type="ECO:0000256" key="6">
    <source>
        <dbReference type="SAM" id="MobiDB-lite"/>
    </source>
</evidence>
<organism evidence="8 9">
    <name type="scientific">Aureobasidium melanogenum</name>
    <name type="common">Aureobasidium pullulans var. melanogenum</name>
    <dbReference type="NCBI Taxonomy" id="46634"/>
    <lineage>
        <taxon>Eukaryota</taxon>
        <taxon>Fungi</taxon>
        <taxon>Dikarya</taxon>
        <taxon>Ascomycota</taxon>
        <taxon>Pezizomycotina</taxon>
        <taxon>Dothideomycetes</taxon>
        <taxon>Dothideomycetidae</taxon>
        <taxon>Dothideales</taxon>
        <taxon>Saccotheciaceae</taxon>
        <taxon>Aureobasidium</taxon>
    </lineage>
</organism>
<sequence length="608" mass="66629">MGHIAFDEVDRRKSSLYSEYPYIIARPITLQETKIWLWKGSGCGATAIGSTRLISMDLNPGGGFTEIDEGKETAEFLAEIHDAGDTSICQSPALWKGRCGNWEHSSVRLFRIEAKEKPKQTAASLFTSYFSRRPSWSAPKSPNTDRPNSNGSSKSPNAEFEASISEIAPFTQDDLEPEGCYVLDANSDILVLPGPLLSHQGLWQHAFVQACLFAHDYAILSASLEDRPAIPKARVVFGGLPKEIKVKFRRWEERRGLWGSGSLMAGKITGDDGDYYNEGAMDLITLKDNEAAFNRYKIRPRVMINVAKIDLETEIFGTKVKEITTAPFGFSPAAMHGLAHPDGELATSRAAANANICMGLSVFATQSLEDVIAQRTSNPYFMHISMIKDKVACANTIKRAEAAGYKAIFLSVDVPVLGQRLNEHKNKFELPDGLEWPNLTAVGEGLEYDATIEWHTAIPWMRSQTKLEIWLKGVASPEDVALAIQHKVDGIMISNHGGRQLDGVPATLDSLRDCASVAKGKIPIAFDGGVRRGSDIFKALALGADFVFMGRVPIWGLAYKGQQGIELAVKILMAELRMTMALAGCRTVKEINRGHLAVLKGDGVLCKL</sequence>
<dbReference type="SUPFAM" id="SSF55753">
    <property type="entry name" value="Actin depolymerizing proteins"/>
    <property type="match status" value="1"/>
</dbReference>
<evidence type="ECO:0000256" key="4">
    <source>
        <dbReference type="ARBA" id="ARBA00073420"/>
    </source>
</evidence>
<comment type="caution">
    <text evidence="8">The sequence shown here is derived from an EMBL/GenBank/DDBJ whole genome shotgun (WGS) entry which is preliminary data.</text>
</comment>
<dbReference type="Gene3D" id="3.20.20.70">
    <property type="entry name" value="Aldolase class I"/>
    <property type="match status" value="1"/>
</dbReference>
<dbReference type="EMBL" id="JAHFXS010002228">
    <property type="protein sequence ID" value="KAG9973324.1"/>
    <property type="molecule type" value="Genomic_DNA"/>
</dbReference>
<evidence type="ECO:0000256" key="3">
    <source>
        <dbReference type="ARBA" id="ARBA00024042"/>
    </source>
</evidence>
<dbReference type="PANTHER" id="PTHR10578:SF149">
    <property type="entry name" value="2-HYDROXYACID OXIDASE 2"/>
    <property type="match status" value="1"/>
</dbReference>
<evidence type="ECO:0000313" key="9">
    <source>
        <dbReference type="Proteomes" id="UP000729357"/>
    </source>
</evidence>
<dbReference type="GO" id="GO:0016491">
    <property type="term" value="F:oxidoreductase activity"/>
    <property type="evidence" value="ECO:0007669"/>
    <property type="project" value="UniProtKB-KW"/>
</dbReference>
<dbReference type="Proteomes" id="UP000729357">
    <property type="component" value="Unassembled WGS sequence"/>
</dbReference>
<dbReference type="Pfam" id="PF01070">
    <property type="entry name" value="FMN_dh"/>
    <property type="match status" value="1"/>
</dbReference>
<keyword evidence="2" id="KW-0560">Oxidoreductase</keyword>
<feature type="compositionally biased region" description="Polar residues" evidence="6">
    <location>
        <begin position="138"/>
        <end position="156"/>
    </location>
</feature>
<comment type="cofactor">
    <cofactor evidence="1">
        <name>FMN</name>
        <dbReference type="ChEBI" id="CHEBI:58210"/>
    </cofactor>
</comment>
<dbReference type="PROSITE" id="PS51349">
    <property type="entry name" value="FMN_HYDROXY_ACID_DH_2"/>
    <property type="match status" value="1"/>
</dbReference>
<dbReference type="InterPro" id="IPR000262">
    <property type="entry name" value="FMN-dep_DH"/>
</dbReference>
<dbReference type="PANTHER" id="PTHR10578">
    <property type="entry name" value="S -2-HYDROXY-ACID OXIDASE-RELATED"/>
    <property type="match status" value="1"/>
</dbReference>
<dbReference type="InterPro" id="IPR012133">
    <property type="entry name" value="Alpha-hydoxy_acid_DH_FMN"/>
</dbReference>
<dbReference type="SUPFAM" id="SSF51395">
    <property type="entry name" value="FMN-linked oxidoreductases"/>
    <property type="match status" value="1"/>
</dbReference>
<dbReference type="InterPro" id="IPR037396">
    <property type="entry name" value="FMN_HAD"/>
</dbReference>
<dbReference type="PROSITE" id="PS00557">
    <property type="entry name" value="FMN_HYDROXY_ACID_DH_1"/>
    <property type="match status" value="1"/>
</dbReference>
<dbReference type="CDD" id="cd02809">
    <property type="entry name" value="alpha_hydroxyacid_oxid_FMN"/>
    <property type="match status" value="1"/>
</dbReference>
<dbReference type="GO" id="GO:0010181">
    <property type="term" value="F:FMN binding"/>
    <property type="evidence" value="ECO:0007669"/>
    <property type="project" value="InterPro"/>
</dbReference>
<dbReference type="AlphaFoldDB" id="A0A9P8FI82"/>
<evidence type="ECO:0000313" key="8">
    <source>
        <dbReference type="EMBL" id="KAG9973324.1"/>
    </source>
</evidence>
<comment type="similarity">
    <text evidence="3">Belongs to the FMN-dependent alpha-hydroxy acid dehydrogenase family.</text>
</comment>
<feature type="domain" description="FMN hydroxy acid dehydrogenase" evidence="7">
    <location>
        <begin position="249"/>
        <end position="601"/>
    </location>
</feature>
<dbReference type="Gene3D" id="3.40.20.10">
    <property type="entry name" value="Severin"/>
    <property type="match status" value="2"/>
</dbReference>
<evidence type="ECO:0000256" key="1">
    <source>
        <dbReference type="ARBA" id="ARBA00001917"/>
    </source>
</evidence>
<accession>A0A9P8FI82</accession>
<dbReference type="InterPro" id="IPR013785">
    <property type="entry name" value="Aldolase_TIM"/>
</dbReference>
<gene>
    <name evidence="8" type="ORF">KCU98_g12707</name>
</gene>
<dbReference type="GO" id="GO:0005737">
    <property type="term" value="C:cytoplasm"/>
    <property type="evidence" value="ECO:0007669"/>
    <property type="project" value="UniProtKB-ARBA"/>
</dbReference>
<feature type="non-terminal residue" evidence="8">
    <location>
        <position position="1"/>
    </location>
</feature>
<reference evidence="8" key="1">
    <citation type="journal article" date="2021" name="J Fungi (Basel)">
        <title>Virulence traits and population genomics of the black yeast Aureobasidium melanogenum.</title>
        <authorList>
            <person name="Cernosa A."/>
            <person name="Sun X."/>
            <person name="Gostincar C."/>
            <person name="Fang C."/>
            <person name="Gunde-Cimerman N."/>
            <person name="Song Z."/>
        </authorList>
    </citation>
    <scope>NUCLEOTIDE SEQUENCE</scope>
    <source>
        <strain evidence="8">EXF-9298</strain>
    </source>
</reference>
<dbReference type="InterPro" id="IPR029006">
    <property type="entry name" value="ADF-H/Gelsolin-like_dom_sf"/>
</dbReference>
<dbReference type="FunFam" id="3.20.20.70:FF:000056">
    <property type="entry name" value="hydroxyacid oxidase 2"/>
    <property type="match status" value="1"/>
</dbReference>